<feature type="compositionally biased region" description="Basic and acidic residues" evidence="1">
    <location>
        <begin position="21"/>
        <end position="31"/>
    </location>
</feature>
<organism evidence="3 4">
    <name type="scientific">Aphanomyces stellatus</name>
    <dbReference type="NCBI Taxonomy" id="120398"/>
    <lineage>
        <taxon>Eukaryota</taxon>
        <taxon>Sar</taxon>
        <taxon>Stramenopiles</taxon>
        <taxon>Oomycota</taxon>
        <taxon>Saprolegniomycetes</taxon>
        <taxon>Saprolegniales</taxon>
        <taxon>Verrucalvaceae</taxon>
        <taxon>Aphanomyces</taxon>
    </lineage>
</organism>
<dbReference type="InterPro" id="IPR027421">
    <property type="entry name" value="DNA_pol_lamdba_lyase_dom_sf"/>
</dbReference>
<feature type="compositionally biased region" description="Low complexity" evidence="1">
    <location>
        <begin position="82"/>
        <end position="99"/>
    </location>
</feature>
<dbReference type="EMBL" id="CAADRA010000086">
    <property type="protein sequence ID" value="VFT78437.1"/>
    <property type="molecule type" value="Genomic_DNA"/>
</dbReference>
<proteinExistence type="predicted"/>
<gene>
    <name evidence="3" type="primary">Aste57867_1217</name>
    <name evidence="2" type="ORF">As57867_001216</name>
    <name evidence="3" type="ORF">ASTE57867_1217</name>
</gene>
<keyword evidence="4" id="KW-1185">Reference proteome</keyword>
<reference evidence="2" key="2">
    <citation type="submission" date="2019-06" db="EMBL/GenBank/DDBJ databases">
        <title>Genomics analysis of Aphanomyces spp. identifies a new class of oomycete effector associated with host adaptation.</title>
        <authorList>
            <person name="Gaulin E."/>
        </authorList>
    </citation>
    <scope>NUCLEOTIDE SEQUENCE</scope>
    <source>
        <strain evidence="2">CBS 578.67</strain>
    </source>
</reference>
<dbReference type="EMBL" id="VJMH01000086">
    <property type="protein sequence ID" value="KAF0719187.1"/>
    <property type="molecule type" value="Genomic_DNA"/>
</dbReference>
<evidence type="ECO:0000313" key="2">
    <source>
        <dbReference type="EMBL" id="KAF0719187.1"/>
    </source>
</evidence>
<protein>
    <submittedName>
        <fullName evidence="3">Aste57867_1217 protein</fullName>
    </submittedName>
</protein>
<dbReference type="Gene3D" id="1.10.150.110">
    <property type="entry name" value="DNA polymerase beta, N-terminal domain-like"/>
    <property type="match status" value="1"/>
</dbReference>
<evidence type="ECO:0000256" key="1">
    <source>
        <dbReference type="SAM" id="MobiDB-lite"/>
    </source>
</evidence>
<accession>A0A485K4M0</accession>
<dbReference type="Proteomes" id="UP000332933">
    <property type="component" value="Unassembled WGS sequence"/>
</dbReference>
<name>A0A485K4M0_9STRA</name>
<reference evidence="3 4" key="1">
    <citation type="submission" date="2019-03" db="EMBL/GenBank/DDBJ databases">
        <authorList>
            <person name="Gaulin E."/>
            <person name="Dumas B."/>
        </authorList>
    </citation>
    <scope>NUCLEOTIDE SEQUENCE [LARGE SCALE GENOMIC DNA]</scope>
    <source>
        <strain evidence="3">CBS 568.67</strain>
    </source>
</reference>
<dbReference type="AlphaFoldDB" id="A0A485K4M0"/>
<sequence>MAKASTGPKKRKQASNMVAEDSTKPIADVKKAGKKGAANKAAQEGIEQPVAELEVTMRDEANPSKKSKKRKAVEAPENVVESAASTATDDDAASTPPTTDKQKKNKKRCAWPTRTATTLKTTVVTNPNNQALVSALEDLVAVATAAKSPRVKAFMKAANIIAAARDAITSGDVIKLPSSVQAANIGALVDEFLASGTMDELEMLQGVKKDATNPVNQALADGLVDLANDGLEDRKTFWRLAQAVVASDDEITSAAAVAASFKIQFATIIDRFLKTGVMKRLAKGTRILAEWTLLDDVKATYPKNQTLAAALIELGKLGSNKSVECKSHRAMARRVLAADKMVMSAADVTLGGRDTAQYLAVIDEFRTTKTIKRTDELRAAHYDNL</sequence>
<evidence type="ECO:0000313" key="3">
    <source>
        <dbReference type="EMBL" id="VFT78437.1"/>
    </source>
</evidence>
<feature type="region of interest" description="Disordered" evidence="1">
    <location>
        <begin position="1"/>
        <end position="112"/>
    </location>
</feature>
<evidence type="ECO:0000313" key="4">
    <source>
        <dbReference type="Proteomes" id="UP000332933"/>
    </source>
</evidence>